<dbReference type="PROSITE" id="PS50297">
    <property type="entry name" value="ANK_REP_REGION"/>
    <property type="match status" value="6"/>
</dbReference>
<keyword evidence="11" id="KW-0472">Membrane</keyword>
<dbReference type="InterPro" id="IPR019734">
    <property type="entry name" value="TPR_rpt"/>
</dbReference>
<dbReference type="InterPro" id="IPR002110">
    <property type="entry name" value="Ankyrin_rpt"/>
</dbReference>
<keyword evidence="8" id="KW-0677">Repeat</keyword>
<evidence type="ECO:0000256" key="7">
    <source>
        <dbReference type="ARBA" id="ARBA00022699"/>
    </source>
</evidence>
<evidence type="ECO:0000256" key="6">
    <source>
        <dbReference type="ARBA" id="ARBA00022656"/>
    </source>
</evidence>
<comment type="caution">
    <text evidence="13">The sequence shown here is derived from an EMBL/GenBank/DDBJ whole genome shotgun (WGS) entry which is preliminary data.</text>
</comment>
<dbReference type="SUPFAM" id="SSF48403">
    <property type="entry name" value="Ankyrin repeat"/>
    <property type="match status" value="1"/>
</dbReference>
<dbReference type="GO" id="GO:0090729">
    <property type="term" value="F:toxin activity"/>
    <property type="evidence" value="ECO:0007669"/>
    <property type="project" value="UniProtKB-KW"/>
</dbReference>
<dbReference type="GO" id="GO:0005576">
    <property type="term" value="C:extracellular region"/>
    <property type="evidence" value="ECO:0007669"/>
    <property type="project" value="UniProtKB-SubCell"/>
</dbReference>
<dbReference type="Pfam" id="PF13424">
    <property type="entry name" value="TPR_12"/>
    <property type="match status" value="2"/>
</dbReference>
<dbReference type="Pfam" id="PF12796">
    <property type="entry name" value="Ank_2"/>
    <property type="match status" value="2"/>
</dbReference>
<dbReference type="SMART" id="SM00248">
    <property type="entry name" value="ANK"/>
    <property type="match status" value="7"/>
</dbReference>
<evidence type="ECO:0000256" key="10">
    <source>
        <dbReference type="ARBA" id="ARBA00023043"/>
    </source>
</evidence>
<keyword evidence="4" id="KW-0964">Secreted</keyword>
<accession>A0AAV6VNZ9</accession>
<keyword evidence="5" id="KW-1052">Target cell membrane</keyword>
<dbReference type="GO" id="GO:0044218">
    <property type="term" value="C:other organism cell membrane"/>
    <property type="evidence" value="ECO:0007669"/>
    <property type="project" value="UniProtKB-KW"/>
</dbReference>
<dbReference type="EMBL" id="JAFNEN010000047">
    <property type="protein sequence ID" value="KAG8197886.1"/>
    <property type="molecule type" value="Genomic_DNA"/>
</dbReference>
<keyword evidence="10 12" id="KW-0040">ANK repeat</keyword>
<evidence type="ECO:0000256" key="12">
    <source>
        <dbReference type="PROSITE-ProRule" id="PRU00023"/>
    </source>
</evidence>
<gene>
    <name evidence="13" type="ORF">JTE90_020266</name>
</gene>
<evidence type="ECO:0000256" key="5">
    <source>
        <dbReference type="ARBA" id="ARBA00022537"/>
    </source>
</evidence>
<dbReference type="GO" id="GO:0044231">
    <property type="term" value="C:host cell presynaptic membrane"/>
    <property type="evidence" value="ECO:0007669"/>
    <property type="project" value="UniProtKB-KW"/>
</dbReference>
<organism evidence="13 14">
    <name type="scientific">Oedothorax gibbosus</name>
    <dbReference type="NCBI Taxonomy" id="931172"/>
    <lineage>
        <taxon>Eukaryota</taxon>
        <taxon>Metazoa</taxon>
        <taxon>Ecdysozoa</taxon>
        <taxon>Arthropoda</taxon>
        <taxon>Chelicerata</taxon>
        <taxon>Arachnida</taxon>
        <taxon>Araneae</taxon>
        <taxon>Araneomorphae</taxon>
        <taxon>Entelegynae</taxon>
        <taxon>Araneoidea</taxon>
        <taxon>Linyphiidae</taxon>
        <taxon>Erigoninae</taxon>
        <taxon>Oedothorax</taxon>
    </lineage>
</organism>
<keyword evidence="9" id="KW-0638">Presynaptic neurotoxin</keyword>
<feature type="repeat" description="ANK" evidence="12">
    <location>
        <begin position="342"/>
        <end position="374"/>
    </location>
</feature>
<dbReference type="Gene3D" id="1.25.40.10">
    <property type="entry name" value="Tetratricopeptide repeat domain"/>
    <property type="match status" value="1"/>
</dbReference>
<evidence type="ECO:0000256" key="9">
    <source>
        <dbReference type="ARBA" id="ARBA00023028"/>
    </source>
</evidence>
<evidence type="ECO:0000256" key="4">
    <source>
        <dbReference type="ARBA" id="ARBA00022525"/>
    </source>
</evidence>
<evidence type="ECO:0000256" key="3">
    <source>
        <dbReference type="ARBA" id="ARBA00022483"/>
    </source>
</evidence>
<dbReference type="Pfam" id="PF13637">
    <property type="entry name" value="Ank_4"/>
    <property type="match status" value="1"/>
</dbReference>
<reference evidence="13 14" key="1">
    <citation type="journal article" date="2022" name="Nat. Ecol. Evol.">
        <title>A masculinizing supergene underlies an exaggerated male reproductive morph in a spider.</title>
        <authorList>
            <person name="Hendrickx F."/>
            <person name="De Corte Z."/>
            <person name="Sonet G."/>
            <person name="Van Belleghem S.M."/>
            <person name="Kostlbacher S."/>
            <person name="Vangestel C."/>
        </authorList>
    </citation>
    <scope>NUCLEOTIDE SEQUENCE [LARGE SCALE GENOMIC DNA]</scope>
    <source>
        <strain evidence="13">W744_W776</strain>
    </source>
</reference>
<feature type="repeat" description="ANK" evidence="12">
    <location>
        <begin position="275"/>
        <end position="307"/>
    </location>
</feature>
<dbReference type="SUPFAM" id="SSF48452">
    <property type="entry name" value="TPR-like"/>
    <property type="match status" value="1"/>
</dbReference>
<keyword evidence="6" id="KW-0800">Toxin</keyword>
<evidence type="ECO:0000256" key="11">
    <source>
        <dbReference type="ARBA" id="ARBA00023298"/>
    </source>
</evidence>
<dbReference type="PROSITE" id="PS50088">
    <property type="entry name" value="ANK_REPEAT"/>
    <property type="match status" value="6"/>
</dbReference>
<name>A0AAV6VNZ9_9ARAC</name>
<feature type="repeat" description="ANK" evidence="12">
    <location>
        <begin position="409"/>
        <end position="441"/>
    </location>
</feature>
<dbReference type="Proteomes" id="UP000827092">
    <property type="component" value="Unassembled WGS sequence"/>
</dbReference>
<evidence type="ECO:0000256" key="1">
    <source>
        <dbReference type="ARBA" id="ARBA00004175"/>
    </source>
</evidence>
<protein>
    <submittedName>
        <fullName evidence="13">Uncharacterized protein</fullName>
    </submittedName>
</protein>
<evidence type="ECO:0000313" key="14">
    <source>
        <dbReference type="Proteomes" id="UP000827092"/>
    </source>
</evidence>
<dbReference type="PRINTS" id="PR01415">
    <property type="entry name" value="ANKYRIN"/>
</dbReference>
<sequence length="700" mass="80484">MYRFRNVSVTKSEMLKRQLFDSVLLGRANDLYFVKGKKPDGHCWSLVIVDCDKRQQFHEHVRNGSIDVADHGIVLESAWGQDPSQSSRNRVKQFLEDLEEKTVMVKLQKEGYEKIYYLVSDDVTRENNFITASSEDEIRRMGRILYCSRDEDPVESFCEIIVRVYFGLAEYISPSDNELLDSVRKGELQGVRTYLEGGGDVNFADVYGRSLLHLAAHSGSVELVKFLKHKGANVHMEDKICGRKPVHIAANEGHFSVISFFHDGMASSIIECDKINWTPLHYAVFKGDLNTVTFLVEHGANINAEEIHANKKPIHIAAEHAYDDVIEYLLENGAYIEDCDIFGRTPLYHSVYQGHFETSKFLICKGAGINTRSKLHKKTLLHAAVLGYNKEIIEFLVKAGLHINEKDLYGRTPLQYAAYHYKFDILQVLADLGADFFALDKNSKNPLENSGKKHAGGTLHIVYWMCKKLQEEGKYTEAVELYDENFEIIKKLRLDHPEYFELLEMQNKIAVMLYEISEYDKAETTFKDVLRNREQFLGPNHFSTLCTKHELALVYSAQIKYSEAMDILKEVLESRKTIFGAYHDDTLNVSRDLANVHFKKGEYDEALAMFTHVFEKRNEYCGSDHLKTLQARQDMAVIFVNKGDLKRALQIFKNVLQKRIILLSENHPETLQAYYHVKLTSQKIEETTPQVNFTEMSTDQ</sequence>
<dbReference type="SMART" id="SM00028">
    <property type="entry name" value="TPR"/>
    <property type="match status" value="4"/>
</dbReference>
<dbReference type="InterPro" id="IPR011990">
    <property type="entry name" value="TPR-like_helical_dom_sf"/>
</dbReference>
<dbReference type="AlphaFoldDB" id="A0AAV6VNZ9"/>
<keyword evidence="14" id="KW-1185">Reference proteome</keyword>
<feature type="repeat" description="ANK" evidence="12">
    <location>
        <begin position="376"/>
        <end position="408"/>
    </location>
</feature>
<feature type="repeat" description="ANK" evidence="12">
    <location>
        <begin position="207"/>
        <end position="239"/>
    </location>
</feature>
<dbReference type="InterPro" id="IPR036770">
    <property type="entry name" value="Ankyrin_rpt-contain_sf"/>
</dbReference>
<dbReference type="PANTHER" id="PTHR24198:SF194">
    <property type="entry name" value="INVERSIN-A"/>
    <property type="match status" value="1"/>
</dbReference>
<dbReference type="GO" id="GO:0006887">
    <property type="term" value="P:exocytosis"/>
    <property type="evidence" value="ECO:0007669"/>
    <property type="project" value="UniProtKB-KW"/>
</dbReference>
<comment type="subcellular location">
    <subcellularLocation>
        <location evidence="2">Secreted</location>
    </subcellularLocation>
    <subcellularLocation>
        <location evidence="1">Target cell membrane</location>
    </subcellularLocation>
</comment>
<dbReference type="Gene3D" id="1.25.40.20">
    <property type="entry name" value="Ankyrin repeat-containing domain"/>
    <property type="match status" value="2"/>
</dbReference>
<dbReference type="PANTHER" id="PTHR24198">
    <property type="entry name" value="ANKYRIN REPEAT AND PROTEIN KINASE DOMAIN-CONTAINING PROTEIN"/>
    <property type="match status" value="1"/>
</dbReference>
<evidence type="ECO:0000256" key="8">
    <source>
        <dbReference type="ARBA" id="ARBA00022737"/>
    </source>
</evidence>
<keyword evidence="11" id="KW-1053">Target membrane</keyword>
<proteinExistence type="predicted"/>
<evidence type="ECO:0000313" key="13">
    <source>
        <dbReference type="EMBL" id="KAG8197886.1"/>
    </source>
</evidence>
<evidence type="ECO:0000256" key="2">
    <source>
        <dbReference type="ARBA" id="ARBA00004613"/>
    </source>
</evidence>
<feature type="repeat" description="ANK" evidence="12">
    <location>
        <begin position="309"/>
        <end position="341"/>
    </location>
</feature>
<keyword evidence="3" id="KW-0268">Exocytosis</keyword>
<keyword evidence="7" id="KW-0528">Neurotoxin</keyword>